<dbReference type="Proteomes" id="UP000253664">
    <property type="component" value="Unassembled WGS sequence"/>
</dbReference>
<evidence type="ECO:0000313" key="1">
    <source>
        <dbReference type="EMBL" id="RCI11539.1"/>
    </source>
</evidence>
<gene>
    <name evidence="1" type="ORF">L249_7734</name>
</gene>
<name>A0A367LAU5_9HYPO</name>
<comment type="caution">
    <text evidence="1">The sequence shown here is derived from an EMBL/GenBank/DDBJ whole genome shotgun (WGS) entry which is preliminary data.</text>
</comment>
<proteinExistence type="predicted"/>
<organism evidence="1 2">
    <name type="scientific">Ophiocordyceps polyrhachis-furcata BCC 54312</name>
    <dbReference type="NCBI Taxonomy" id="1330021"/>
    <lineage>
        <taxon>Eukaryota</taxon>
        <taxon>Fungi</taxon>
        <taxon>Dikarya</taxon>
        <taxon>Ascomycota</taxon>
        <taxon>Pezizomycotina</taxon>
        <taxon>Sordariomycetes</taxon>
        <taxon>Hypocreomycetidae</taxon>
        <taxon>Hypocreales</taxon>
        <taxon>Ophiocordycipitaceae</taxon>
        <taxon>Ophiocordyceps</taxon>
    </lineage>
</organism>
<accession>A0A367LAU5</accession>
<evidence type="ECO:0000313" key="2">
    <source>
        <dbReference type="Proteomes" id="UP000253664"/>
    </source>
</evidence>
<dbReference type="AlphaFoldDB" id="A0A367LAU5"/>
<dbReference type="EMBL" id="LKCN02000010">
    <property type="protein sequence ID" value="RCI11539.1"/>
    <property type="molecule type" value="Genomic_DNA"/>
</dbReference>
<feature type="non-terminal residue" evidence="1">
    <location>
        <position position="1"/>
    </location>
</feature>
<keyword evidence="2" id="KW-1185">Reference proteome</keyword>
<sequence>PLTIYIKDNCKDSTNILFCKSDFFATTDTNNKESEDKSSLFSIRAPEPLNYKLAGPFSPTRTVASLLERTRSTILQEEARYIVDCDEETSSKLSDLGATTPSNPFSTSDNNSILGSALLDLPTLLSIRIKVRRAKAAPAVKKITAKKEKPIAKKILHLYNRGPSYSPNSIYQSCYNQSFKNPTLFCAEGRESDD</sequence>
<reference evidence="1 2" key="1">
    <citation type="journal article" date="2015" name="BMC Genomics">
        <title>Insights from the genome of Ophiocordyceps polyrhachis-furcata to pathogenicity and host specificity in insect fungi.</title>
        <authorList>
            <person name="Wichadakul D."/>
            <person name="Kobmoo N."/>
            <person name="Ingsriswang S."/>
            <person name="Tangphatsornruang S."/>
            <person name="Chantasingh D."/>
            <person name="Luangsa-ard J.J."/>
            <person name="Eurwilaichitr L."/>
        </authorList>
    </citation>
    <scope>NUCLEOTIDE SEQUENCE [LARGE SCALE GENOMIC DNA]</scope>
    <source>
        <strain evidence="1 2">BCC 54312</strain>
    </source>
</reference>
<protein>
    <submittedName>
        <fullName evidence="1">Uncharacterized protein</fullName>
    </submittedName>
</protein>